<dbReference type="EMBL" id="CAJPWZ010000941">
    <property type="protein sequence ID" value="CAG2204218.1"/>
    <property type="molecule type" value="Genomic_DNA"/>
</dbReference>
<name>A0A8S3R520_MYTED</name>
<reference evidence="3" key="1">
    <citation type="submission" date="2021-03" db="EMBL/GenBank/DDBJ databases">
        <authorList>
            <person name="Bekaert M."/>
        </authorList>
    </citation>
    <scope>NUCLEOTIDE SEQUENCE</scope>
</reference>
<sequence>MKLKYNQNRMQLYRTTLMQMNFILIATLFVTANCKCKSKVDKRSTTNALQNVKVTKHVNGYSSAAAITNQPMSSSVLTPSTGTARITMPTPSPSNGMIKTPTPSPGTLSHEQPTPSPAAVSGGNSTHHQELCPSIDNSLNRTTSAKYHHEKLAPDVNGCKNVRLIIVELSDTSIISDVGADKSGNVDSLYNMNDTFKQYSPQNSQIVHILTEIGTPVRQNVNIDDSIVDSQDFQDCSQGTHFMPNQDFIAKLDLELIDLPRDSYIVKLIELTNDSDDTITWYRSMLTSRAKSIQGCPLGKLITRKSTNRGSSSQKYAKDCYLLQQFISGDPSSIDEVFREDEPKTVSEPNILPLNCHLIELRTTLHMTIDRLNEVEKLGKANRTVIEKLQTDNEKLRRELEDSNDRLCKHLVFSERKYTQYEANLKLLNQQSKAIGEFDFNMYSEKIKQIDSEQIRHSKLLLSAQKSFNELKMSCQQSYATKVNPHITPDSIPVSSTDSTTHSYNLQMRSPESEIYNGTVKDSQQTHDTLRTNVLAKIDDSHKNDEPTTFKIPVRLQGATAAVQSTDDNFFTGVSRKRSARYYLSGIDSKSTRSGIMTYLESRNVQVTYLRLFQSRNSLRYVSAKLNVSENCANIIEGENFWPIGVHCRCWLSNQDTDCDICVISEHKLKERSLHYLSTIEKGYNCISKADALPIGYNAYHGKGGIAILYKTSLQFSVNEISDINSSRIAGIEVKTLLIYHLMTRLKIIRVK</sequence>
<dbReference type="Proteomes" id="UP000683360">
    <property type="component" value="Unassembled WGS sequence"/>
</dbReference>
<keyword evidence="4" id="KW-1185">Reference proteome</keyword>
<evidence type="ECO:0000256" key="2">
    <source>
        <dbReference type="SAM" id="MobiDB-lite"/>
    </source>
</evidence>
<protein>
    <submittedName>
        <fullName evidence="3">Uncharacterized protein</fullName>
    </submittedName>
</protein>
<comment type="caution">
    <text evidence="3">The sequence shown here is derived from an EMBL/GenBank/DDBJ whole genome shotgun (WGS) entry which is preliminary data.</text>
</comment>
<keyword evidence="1" id="KW-0175">Coiled coil</keyword>
<dbReference type="OrthoDB" id="10013754at2759"/>
<evidence type="ECO:0000313" key="3">
    <source>
        <dbReference type="EMBL" id="CAG2204218.1"/>
    </source>
</evidence>
<gene>
    <name evidence="3" type="ORF">MEDL_18677</name>
</gene>
<evidence type="ECO:0000313" key="4">
    <source>
        <dbReference type="Proteomes" id="UP000683360"/>
    </source>
</evidence>
<dbReference type="AlphaFoldDB" id="A0A8S3R520"/>
<evidence type="ECO:0000256" key="1">
    <source>
        <dbReference type="SAM" id="Coils"/>
    </source>
</evidence>
<proteinExistence type="predicted"/>
<feature type="coiled-coil region" evidence="1">
    <location>
        <begin position="386"/>
        <end position="431"/>
    </location>
</feature>
<organism evidence="3 4">
    <name type="scientific">Mytilus edulis</name>
    <name type="common">Blue mussel</name>
    <dbReference type="NCBI Taxonomy" id="6550"/>
    <lineage>
        <taxon>Eukaryota</taxon>
        <taxon>Metazoa</taxon>
        <taxon>Spiralia</taxon>
        <taxon>Lophotrochozoa</taxon>
        <taxon>Mollusca</taxon>
        <taxon>Bivalvia</taxon>
        <taxon>Autobranchia</taxon>
        <taxon>Pteriomorphia</taxon>
        <taxon>Mytilida</taxon>
        <taxon>Mytiloidea</taxon>
        <taxon>Mytilidae</taxon>
        <taxon>Mytilinae</taxon>
        <taxon>Mytilus</taxon>
    </lineage>
</organism>
<feature type="region of interest" description="Disordered" evidence="2">
    <location>
        <begin position="88"/>
        <end position="129"/>
    </location>
</feature>
<accession>A0A8S3R520</accession>